<sequence length="36" mass="3663">MTRILAEATTVVTDASGGIDAGLAYPVSRSGRAAQR</sequence>
<accession>A0A1C4W4Y3</accession>
<gene>
    <name evidence="1" type="ORF">GA0070216_10394</name>
</gene>
<keyword evidence="2" id="KW-1185">Reference proteome</keyword>
<dbReference type="Proteomes" id="UP000198797">
    <property type="component" value="Unassembled WGS sequence"/>
</dbReference>
<protein>
    <submittedName>
        <fullName evidence="1">Uncharacterized protein</fullName>
    </submittedName>
</protein>
<proteinExistence type="predicted"/>
<evidence type="ECO:0000313" key="2">
    <source>
        <dbReference type="Proteomes" id="UP000198797"/>
    </source>
</evidence>
<reference evidence="2" key="1">
    <citation type="submission" date="2016-06" db="EMBL/GenBank/DDBJ databases">
        <authorList>
            <person name="Varghese N."/>
            <person name="Submissions Spin"/>
        </authorList>
    </citation>
    <scope>NUCLEOTIDE SEQUENCE [LARGE SCALE GENOMIC DNA]</scope>
    <source>
        <strain evidence="2">DSM 44100</strain>
    </source>
</reference>
<dbReference type="EMBL" id="FMCU01000003">
    <property type="protein sequence ID" value="SCE91280.1"/>
    <property type="molecule type" value="Genomic_DNA"/>
</dbReference>
<name>A0A1C4W4Y3_9ACTN</name>
<dbReference type="AlphaFoldDB" id="A0A1C4W4Y3"/>
<dbReference type="STRING" id="121616.GA0070216_10394"/>
<organism evidence="1 2">
    <name type="scientific">Micromonospora matsumotoense</name>
    <dbReference type="NCBI Taxonomy" id="121616"/>
    <lineage>
        <taxon>Bacteria</taxon>
        <taxon>Bacillati</taxon>
        <taxon>Actinomycetota</taxon>
        <taxon>Actinomycetes</taxon>
        <taxon>Micromonosporales</taxon>
        <taxon>Micromonosporaceae</taxon>
        <taxon>Micromonospora</taxon>
    </lineage>
</organism>
<evidence type="ECO:0000313" key="1">
    <source>
        <dbReference type="EMBL" id="SCE91280.1"/>
    </source>
</evidence>